<dbReference type="PANTHER" id="PTHR28573:SF1">
    <property type="entry name" value="SPINDLE AND KINETOCHORE-ASSOCIATED PROTEIN 1"/>
    <property type="match status" value="1"/>
</dbReference>
<reference evidence="5" key="1">
    <citation type="submission" date="2015-11" db="EMBL/GenBank/DDBJ databases">
        <title>De novo transcriptome assembly of four potential Pierce s Disease insect vectors from Arizona vineyards.</title>
        <authorList>
            <person name="Tassone E.E."/>
        </authorList>
    </citation>
    <scope>NUCLEOTIDE SEQUENCE</scope>
</reference>
<dbReference type="EMBL" id="GECZ01019488">
    <property type="protein sequence ID" value="JAS50281.1"/>
    <property type="molecule type" value="Transcribed_RNA"/>
</dbReference>
<dbReference type="Gene3D" id="1.10.10.1890">
    <property type="entry name" value="Ska1 microtubule binding domain-like"/>
    <property type="match status" value="1"/>
</dbReference>
<sequence length="271" mass="31333">MDKIIEEQIKRTELLMKALEIVKISDNPIVEHLCSDIRDSIFHAEALLGKRRELLSQKKKLNEEFVELKKRCNALADRSEEINQGLFPEQSYQSVPAENVETTSANGQNFNSFEVSPCPTAWANGALDTPMPKGQHFRQPFTSEETLQPHIRPLHPNEMESVPTYMKGRLTCENINSFVAVLNSVLKQKYSIVKLKRKDVKRKDLIQYSAWKSQEEEYKMTGQIFLTVEDLRNLGNYKMDKSADKITQILRHTKRLRQTRVLGKVVLYIVI</sequence>
<dbReference type="GO" id="GO:0072686">
    <property type="term" value="C:mitotic spindle"/>
    <property type="evidence" value="ECO:0007669"/>
    <property type="project" value="TreeGrafter"/>
</dbReference>
<dbReference type="AlphaFoldDB" id="A0A1B6FJA4"/>
<protein>
    <recommendedName>
        <fullName evidence="2">SKA complex subunit 1</fullName>
    </recommendedName>
    <alternativeName>
        <fullName evidence="3">Spindle and kinetochore-associated protein 1</fullName>
    </alternativeName>
</protein>
<dbReference type="Pfam" id="PF07160">
    <property type="entry name" value="SKA1"/>
    <property type="match status" value="1"/>
</dbReference>
<proteinExistence type="inferred from homology"/>
<dbReference type="GO" id="GO:0007059">
    <property type="term" value="P:chromosome segregation"/>
    <property type="evidence" value="ECO:0007669"/>
    <property type="project" value="InterPro"/>
</dbReference>
<gene>
    <name evidence="5" type="ORF">g.12223</name>
</gene>
<dbReference type="InterPro" id="IPR009829">
    <property type="entry name" value="SKA1"/>
</dbReference>
<accession>A0A1B6FJA4</accession>
<dbReference type="GO" id="GO:0031110">
    <property type="term" value="P:regulation of microtubule polymerization or depolymerization"/>
    <property type="evidence" value="ECO:0007669"/>
    <property type="project" value="TreeGrafter"/>
</dbReference>
<dbReference type="GO" id="GO:0000278">
    <property type="term" value="P:mitotic cell cycle"/>
    <property type="evidence" value="ECO:0007669"/>
    <property type="project" value="TreeGrafter"/>
</dbReference>
<name>A0A1B6FJA4_9HEMI</name>
<feature type="coiled-coil region" evidence="4">
    <location>
        <begin position="44"/>
        <end position="78"/>
    </location>
</feature>
<dbReference type="GO" id="GO:0005876">
    <property type="term" value="C:spindle microtubule"/>
    <property type="evidence" value="ECO:0007669"/>
    <property type="project" value="TreeGrafter"/>
</dbReference>
<dbReference type="GO" id="GO:0000940">
    <property type="term" value="C:outer kinetochore"/>
    <property type="evidence" value="ECO:0007669"/>
    <property type="project" value="TreeGrafter"/>
</dbReference>
<dbReference type="GO" id="GO:0008017">
    <property type="term" value="F:microtubule binding"/>
    <property type="evidence" value="ECO:0007669"/>
    <property type="project" value="InterPro"/>
</dbReference>
<dbReference type="PANTHER" id="PTHR28573">
    <property type="entry name" value="SPINDLE AND KINETOCHORE-ASSOCIATED PROTEIN 1"/>
    <property type="match status" value="1"/>
</dbReference>
<keyword evidence="4" id="KW-0175">Coiled coil</keyword>
<comment type="similarity">
    <text evidence="1">Belongs to the SKA1 family.</text>
</comment>
<evidence type="ECO:0000256" key="4">
    <source>
        <dbReference type="SAM" id="Coils"/>
    </source>
</evidence>
<dbReference type="GO" id="GO:0051301">
    <property type="term" value="P:cell division"/>
    <property type="evidence" value="ECO:0007669"/>
    <property type="project" value="InterPro"/>
</dbReference>
<organism evidence="5">
    <name type="scientific">Cuerna arida</name>
    <dbReference type="NCBI Taxonomy" id="1464854"/>
    <lineage>
        <taxon>Eukaryota</taxon>
        <taxon>Metazoa</taxon>
        <taxon>Ecdysozoa</taxon>
        <taxon>Arthropoda</taxon>
        <taxon>Hexapoda</taxon>
        <taxon>Insecta</taxon>
        <taxon>Pterygota</taxon>
        <taxon>Neoptera</taxon>
        <taxon>Paraneoptera</taxon>
        <taxon>Hemiptera</taxon>
        <taxon>Auchenorrhyncha</taxon>
        <taxon>Membracoidea</taxon>
        <taxon>Cicadellidae</taxon>
        <taxon>Cicadellinae</taxon>
        <taxon>Proconiini</taxon>
        <taxon>Cuerna</taxon>
    </lineage>
</organism>
<evidence type="ECO:0000256" key="2">
    <source>
        <dbReference type="ARBA" id="ARBA00047182"/>
    </source>
</evidence>
<evidence type="ECO:0000256" key="1">
    <source>
        <dbReference type="ARBA" id="ARBA00006836"/>
    </source>
</evidence>
<dbReference type="InterPro" id="IPR042031">
    <property type="entry name" value="SKA1_MBD_sf"/>
</dbReference>
<evidence type="ECO:0000256" key="3">
    <source>
        <dbReference type="ARBA" id="ARBA00047202"/>
    </source>
</evidence>
<evidence type="ECO:0000313" key="5">
    <source>
        <dbReference type="EMBL" id="JAS50281.1"/>
    </source>
</evidence>